<dbReference type="Pfam" id="PF08241">
    <property type="entry name" value="Methyltransf_11"/>
    <property type="match status" value="1"/>
</dbReference>
<proteinExistence type="predicted"/>
<comment type="caution">
    <text evidence="2">The sequence shown here is derived from an EMBL/GenBank/DDBJ whole genome shotgun (WGS) entry which is preliminary data.</text>
</comment>
<dbReference type="InterPro" id="IPR029063">
    <property type="entry name" value="SAM-dependent_MTases_sf"/>
</dbReference>
<dbReference type="GO" id="GO:0008757">
    <property type="term" value="F:S-adenosylmethionine-dependent methyltransferase activity"/>
    <property type="evidence" value="ECO:0007669"/>
    <property type="project" value="InterPro"/>
</dbReference>
<keyword evidence="2" id="KW-0808">Transferase</keyword>
<reference evidence="2 3" key="1">
    <citation type="submission" date="2019-07" db="EMBL/GenBank/DDBJ databases">
        <title>Novel species isolated from glacier.</title>
        <authorList>
            <person name="Liu Q."/>
            <person name="Xin Y.-H."/>
        </authorList>
    </citation>
    <scope>NUCLEOTIDE SEQUENCE [LARGE SCALE GENOMIC DNA]</scope>
    <source>
        <strain evidence="2 3">LB1R16</strain>
    </source>
</reference>
<keyword evidence="3" id="KW-1185">Reference proteome</keyword>
<dbReference type="RefSeq" id="WP_144236874.1">
    <property type="nucleotide sequence ID" value="NZ_VJWA01000001.1"/>
</dbReference>
<dbReference type="Gene3D" id="3.40.50.150">
    <property type="entry name" value="Vaccinia Virus protein VP39"/>
    <property type="match status" value="1"/>
</dbReference>
<dbReference type="Proteomes" id="UP000317894">
    <property type="component" value="Unassembled WGS sequence"/>
</dbReference>
<dbReference type="AlphaFoldDB" id="A0A552UJ27"/>
<dbReference type="InterPro" id="IPR013216">
    <property type="entry name" value="Methyltransf_11"/>
</dbReference>
<protein>
    <submittedName>
        <fullName evidence="2">Class I SAM-dependent methyltransferase</fullName>
    </submittedName>
</protein>
<evidence type="ECO:0000259" key="1">
    <source>
        <dbReference type="Pfam" id="PF08241"/>
    </source>
</evidence>
<organism evidence="2 3">
    <name type="scientific">Glacieibacterium frigidum</name>
    <dbReference type="NCBI Taxonomy" id="2593303"/>
    <lineage>
        <taxon>Bacteria</taxon>
        <taxon>Pseudomonadati</taxon>
        <taxon>Pseudomonadota</taxon>
        <taxon>Alphaproteobacteria</taxon>
        <taxon>Sphingomonadales</taxon>
        <taxon>Sphingosinicellaceae</taxon>
        <taxon>Glacieibacterium</taxon>
    </lineage>
</organism>
<name>A0A552UJ27_9SPHN</name>
<evidence type="ECO:0000313" key="2">
    <source>
        <dbReference type="EMBL" id="TRW18181.1"/>
    </source>
</evidence>
<gene>
    <name evidence="2" type="ORF">FMM06_08785</name>
</gene>
<dbReference type="GO" id="GO:0032259">
    <property type="term" value="P:methylation"/>
    <property type="evidence" value="ECO:0007669"/>
    <property type="project" value="UniProtKB-KW"/>
</dbReference>
<feature type="domain" description="Methyltransferase type 11" evidence="1">
    <location>
        <begin position="79"/>
        <end position="128"/>
    </location>
</feature>
<evidence type="ECO:0000313" key="3">
    <source>
        <dbReference type="Proteomes" id="UP000317894"/>
    </source>
</evidence>
<dbReference type="EMBL" id="VJWA01000001">
    <property type="protein sequence ID" value="TRW18181.1"/>
    <property type="molecule type" value="Genomic_DNA"/>
</dbReference>
<dbReference type="SUPFAM" id="SSF53335">
    <property type="entry name" value="S-adenosyl-L-methionine-dependent methyltransferases"/>
    <property type="match status" value="1"/>
</dbReference>
<keyword evidence="2" id="KW-0489">Methyltransferase</keyword>
<sequence>MPHAETIEDFTDWYATPPGREAARLLSTAVRPLLGKGGRLLAVGQTAPVLTRLHGLRHERVAMIVETPVRWPATAASRSAVADPERLPFADALFDDALLVHALELCERPRAVLRELWRVLSPAGRVVLVVPNRAGIWARVEALPFGRGHPYGRGALTRLLDDAMFEVESWSTALSAPPVTRLRWLERPLARLAPHLGGVHVVAARKIDGLRPAGKVSAARFEEAMAS</sequence>
<accession>A0A552UJ27</accession>
<dbReference type="OrthoDB" id="9800231at2"/>